<feature type="compositionally biased region" description="Low complexity" evidence="1">
    <location>
        <begin position="42"/>
        <end position="52"/>
    </location>
</feature>
<dbReference type="Proteomes" id="UP000092993">
    <property type="component" value="Unassembled WGS sequence"/>
</dbReference>
<dbReference type="EMBL" id="LUGG01000031">
    <property type="protein sequence ID" value="OBZ66493.1"/>
    <property type="molecule type" value="Genomic_DNA"/>
</dbReference>
<comment type="caution">
    <text evidence="2">The sequence shown here is derived from an EMBL/GenBank/DDBJ whole genome shotgun (WGS) entry which is preliminary data.</text>
</comment>
<keyword evidence="3" id="KW-1185">Reference proteome</keyword>
<evidence type="ECO:0000313" key="2">
    <source>
        <dbReference type="EMBL" id="OBZ66493.1"/>
    </source>
</evidence>
<name>A0A1C7LP31_GRIFR</name>
<dbReference type="STRING" id="5627.A0A1C7LP31"/>
<evidence type="ECO:0000313" key="3">
    <source>
        <dbReference type="Proteomes" id="UP000092993"/>
    </source>
</evidence>
<evidence type="ECO:0000256" key="1">
    <source>
        <dbReference type="SAM" id="MobiDB-lite"/>
    </source>
</evidence>
<proteinExistence type="predicted"/>
<feature type="region of interest" description="Disordered" evidence="1">
    <location>
        <begin position="232"/>
        <end position="267"/>
    </location>
</feature>
<sequence>MSKRDSLFLSGSVGRTGVPVQRTASFESLSAHPLLSPPIPSPSGSSTDSHSPTQTPATRYVPYTPRQRGAPIAATTGTTMHPSVTVSATPHAHPSQGDAASKLQLMNLKAAAQRAGLDAASAGWAILERLAAETDHGAEWNELWSALSAGKATLLLPTEPQPAGEPVTAAFVKDHIALCDASAASRTMGIITLSGLRGTLADNTLTFRSTLSPSSKAFQALLMPATRASALAALPPLPPPKGPPLPPRPSARPVTHSPQPHPAARLSNPFASLFGRATSSPTPPASPTAGAVPLHAELAAQPTSSTPPDASTAEPPSPATVPAYTIGARIQRGRVLGSLARAMRAELDQVLAAGDVPAWMRERVEEWASWVGPAVPAVPARGGAAANGDARRKVSGAHSGAKDAWEVAGELGGAETGGIEDVARRFQEFYDELAEEVLRHFGERESGRRRTWAGLVDIGKMIV</sequence>
<dbReference type="AlphaFoldDB" id="A0A1C7LP31"/>
<accession>A0A1C7LP31</accession>
<organism evidence="2 3">
    <name type="scientific">Grifola frondosa</name>
    <name type="common">Maitake</name>
    <name type="synonym">Polyporus frondosus</name>
    <dbReference type="NCBI Taxonomy" id="5627"/>
    <lineage>
        <taxon>Eukaryota</taxon>
        <taxon>Fungi</taxon>
        <taxon>Dikarya</taxon>
        <taxon>Basidiomycota</taxon>
        <taxon>Agaricomycotina</taxon>
        <taxon>Agaricomycetes</taxon>
        <taxon>Polyporales</taxon>
        <taxon>Grifolaceae</taxon>
        <taxon>Grifola</taxon>
    </lineage>
</organism>
<feature type="compositionally biased region" description="Pro residues" evidence="1">
    <location>
        <begin position="235"/>
        <end position="250"/>
    </location>
</feature>
<feature type="region of interest" description="Disordered" evidence="1">
    <location>
        <begin position="301"/>
        <end position="322"/>
    </location>
</feature>
<reference evidence="2 3" key="1">
    <citation type="submission" date="2016-03" db="EMBL/GenBank/DDBJ databases">
        <title>Whole genome sequencing of Grifola frondosa 9006-11.</title>
        <authorList>
            <person name="Min B."/>
            <person name="Park H."/>
            <person name="Kim J.-G."/>
            <person name="Cho H."/>
            <person name="Oh Y.-L."/>
            <person name="Kong W.-S."/>
            <person name="Choi I.-G."/>
        </authorList>
    </citation>
    <scope>NUCLEOTIDE SEQUENCE [LARGE SCALE GENOMIC DNA]</scope>
    <source>
        <strain evidence="2 3">9006-11</strain>
    </source>
</reference>
<feature type="region of interest" description="Disordered" evidence="1">
    <location>
        <begin position="29"/>
        <end position="70"/>
    </location>
</feature>
<gene>
    <name evidence="2" type="ORF">A0H81_13570</name>
</gene>
<protein>
    <submittedName>
        <fullName evidence="2">Uncharacterized protein</fullName>
    </submittedName>
</protein>
<dbReference type="OrthoDB" id="10264848at2759"/>